<proteinExistence type="predicted"/>
<dbReference type="AlphaFoldDB" id="A0A8K0JBI0"/>
<organism evidence="2 3">
    <name type="scientific">Claviceps africana</name>
    <dbReference type="NCBI Taxonomy" id="83212"/>
    <lineage>
        <taxon>Eukaryota</taxon>
        <taxon>Fungi</taxon>
        <taxon>Dikarya</taxon>
        <taxon>Ascomycota</taxon>
        <taxon>Pezizomycotina</taxon>
        <taxon>Sordariomycetes</taxon>
        <taxon>Hypocreomycetidae</taxon>
        <taxon>Hypocreales</taxon>
        <taxon>Clavicipitaceae</taxon>
        <taxon>Claviceps</taxon>
    </lineage>
</organism>
<dbReference type="Gene3D" id="1.10.8.20">
    <property type="entry name" value="N-terminal domain of phosphatidylinositol transfer protein sec14p"/>
    <property type="match status" value="1"/>
</dbReference>
<feature type="compositionally biased region" description="Low complexity" evidence="1">
    <location>
        <begin position="13"/>
        <end position="27"/>
    </location>
</feature>
<keyword evidence="3" id="KW-1185">Reference proteome</keyword>
<comment type="caution">
    <text evidence="2">The sequence shown here is derived from an EMBL/GenBank/DDBJ whole genome shotgun (WGS) entry which is preliminary data.</text>
</comment>
<protein>
    <submittedName>
        <fullName evidence="2">Uncharacterized protein</fullName>
    </submittedName>
</protein>
<dbReference type="EMBL" id="SRPY01000077">
    <property type="protein sequence ID" value="KAG5929113.1"/>
    <property type="molecule type" value="Genomic_DNA"/>
</dbReference>
<evidence type="ECO:0000313" key="3">
    <source>
        <dbReference type="Proteomes" id="UP000811619"/>
    </source>
</evidence>
<evidence type="ECO:0000256" key="1">
    <source>
        <dbReference type="SAM" id="MobiDB-lite"/>
    </source>
</evidence>
<accession>A0A8K0JBI0</accession>
<dbReference type="Proteomes" id="UP000811619">
    <property type="component" value="Unassembled WGS sequence"/>
</dbReference>
<sequence>MATNLATTTSGHSADSASAAKVKSSTSNLSHSAYPHGHLGHLSAREEDSLDELKRLLEEGGFWTRGPPASHDDQTLL</sequence>
<name>A0A8K0JBI0_9HYPO</name>
<gene>
    <name evidence="2" type="ORF">E4U42_007017</name>
</gene>
<feature type="non-terminal residue" evidence="2">
    <location>
        <position position="77"/>
    </location>
</feature>
<feature type="compositionally biased region" description="Polar residues" evidence="1">
    <location>
        <begin position="1"/>
        <end position="12"/>
    </location>
</feature>
<reference evidence="2" key="1">
    <citation type="journal article" date="2020" name="bioRxiv">
        <title>Whole genome comparisons of ergot fungi reveals the divergence and evolution of species within the genus Claviceps are the result of varying mechanisms driving genome evolution and host range expansion.</title>
        <authorList>
            <person name="Wyka S.A."/>
            <person name="Mondo S.J."/>
            <person name="Liu M."/>
            <person name="Dettman J."/>
            <person name="Nalam V."/>
            <person name="Broders K.D."/>
        </authorList>
    </citation>
    <scope>NUCLEOTIDE SEQUENCE</scope>
    <source>
        <strain evidence="2">CCC 489</strain>
    </source>
</reference>
<evidence type="ECO:0000313" key="2">
    <source>
        <dbReference type="EMBL" id="KAG5929113.1"/>
    </source>
</evidence>
<feature type="region of interest" description="Disordered" evidence="1">
    <location>
        <begin position="1"/>
        <end position="46"/>
    </location>
</feature>